<gene>
    <name evidence="1" type="ORF">V6N11_007082</name>
</gene>
<organism evidence="1 2">
    <name type="scientific">Hibiscus sabdariffa</name>
    <name type="common">roselle</name>
    <dbReference type="NCBI Taxonomy" id="183260"/>
    <lineage>
        <taxon>Eukaryota</taxon>
        <taxon>Viridiplantae</taxon>
        <taxon>Streptophyta</taxon>
        <taxon>Embryophyta</taxon>
        <taxon>Tracheophyta</taxon>
        <taxon>Spermatophyta</taxon>
        <taxon>Magnoliopsida</taxon>
        <taxon>eudicotyledons</taxon>
        <taxon>Gunneridae</taxon>
        <taxon>Pentapetalae</taxon>
        <taxon>rosids</taxon>
        <taxon>malvids</taxon>
        <taxon>Malvales</taxon>
        <taxon>Malvaceae</taxon>
        <taxon>Malvoideae</taxon>
        <taxon>Hibiscus</taxon>
    </lineage>
</organism>
<comment type="caution">
    <text evidence="1">The sequence shown here is derived from an EMBL/GenBank/DDBJ whole genome shotgun (WGS) entry which is preliminary data.</text>
</comment>
<keyword evidence="2" id="KW-1185">Reference proteome</keyword>
<dbReference type="Proteomes" id="UP001396334">
    <property type="component" value="Unassembled WGS sequence"/>
</dbReference>
<dbReference type="EMBL" id="JBBPBN010000021">
    <property type="protein sequence ID" value="KAK9015995.1"/>
    <property type="molecule type" value="Genomic_DNA"/>
</dbReference>
<evidence type="ECO:0000313" key="2">
    <source>
        <dbReference type="Proteomes" id="UP001396334"/>
    </source>
</evidence>
<sequence>MANTSVVICTVDGVVPFDWNLLSSTFVFASSTFIVSADRQRGSNHLPPPAFVRFCSIAAGLQGFVMRKLKLS</sequence>
<name>A0ABR2RT24_9ROSI</name>
<reference evidence="1 2" key="1">
    <citation type="journal article" date="2024" name="G3 (Bethesda)">
        <title>Genome assembly of Hibiscus sabdariffa L. provides insights into metabolisms of medicinal natural products.</title>
        <authorList>
            <person name="Kim T."/>
        </authorList>
    </citation>
    <scope>NUCLEOTIDE SEQUENCE [LARGE SCALE GENOMIC DNA]</scope>
    <source>
        <strain evidence="1">TK-2024</strain>
        <tissue evidence="1">Old leaves</tissue>
    </source>
</reference>
<proteinExistence type="predicted"/>
<accession>A0ABR2RT24</accession>
<evidence type="ECO:0000313" key="1">
    <source>
        <dbReference type="EMBL" id="KAK9015995.1"/>
    </source>
</evidence>
<protein>
    <submittedName>
        <fullName evidence="1">Uncharacterized protein</fullName>
    </submittedName>
</protein>